<proteinExistence type="predicted"/>
<evidence type="ECO:0000256" key="1">
    <source>
        <dbReference type="SAM" id="MobiDB-lite"/>
    </source>
</evidence>
<evidence type="ECO:0000313" key="2">
    <source>
        <dbReference type="EMBL" id="SVD64693.1"/>
    </source>
</evidence>
<protein>
    <submittedName>
        <fullName evidence="2">Uncharacterized protein</fullName>
    </submittedName>
</protein>
<dbReference type="EMBL" id="UINC01164052">
    <property type="protein sequence ID" value="SVD64693.1"/>
    <property type="molecule type" value="Genomic_DNA"/>
</dbReference>
<name>A0A382X141_9ZZZZ</name>
<feature type="compositionally biased region" description="Basic and acidic residues" evidence="1">
    <location>
        <begin position="89"/>
        <end position="99"/>
    </location>
</feature>
<gene>
    <name evidence="2" type="ORF">METZ01_LOCUS417547</name>
</gene>
<sequence>MKVVSKLVDLELHIGRIEKKERLLLVHSDPDRSMPATIQIDPYDVLEIAKRMIMSSGFWRFLLQMPWYLWGYGKVLQDSKTTDPGPRYSRNDQKWDPWE</sequence>
<accession>A0A382X141</accession>
<dbReference type="AlphaFoldDB" id="A0A382X141"/>
<organism evidence="2">
    <name type="scientific">marine metagenome</name>
    <dbReference type="NCBI Taxonomy" id="408172"/>
    <lineage>
        <taxon>unclassified sequences</taxon>
        <taxon>metagenomes</taxon>
        <taxon>ecological metagenomes</taxon>
    </lineage>
</organism>
<reference evidence="2" key="1">
    <citation type="submission" date="2018-05" db="EMBL/GenBank/DDBJ databases">
        <authorList>
            <person name="Lanie J.A."/>
            <person name="Ng W.-L."/>
            <person name="Kazmierczak K.M."/>
            <person name="Andrzejewski T.M."/>
            <person name="Davidsen T.M."/>
            <person name="Wayne K.J."/>
            <person name="Tettelin H."/>
            <person name="Glass J.I."/>
            <person name="Rusch D."/>
            <person name="Podicherti R."/>
            <person name="Tsui H.-C.T."/>
            <person name="Winkler M.E."/>
        </authorList>
    </citation>
    <scope>NUCLEOTIDE SEQUENCE</scope>
</reference>
<feature type="region of interest" description="Disordered" evidence="1">
    <location>
        <begin position="77"/>
        <end position="99"/>
    </location>
</feature>